<sequence>MAQLLPGEQEMGPDGQTSFVKRDGYESVAKLVNGQRSGHLSVSSIDLFHEPGSGGTTLAMQVLWDFRKKLRCAVLRDSEAKAQDVARQAIALFHAGEKQNTVLLLINDLPRMETLRRDLMECVPSSRVGGNIPVVIVLNCMRISGDSRIRNGVTLRTTLSEEEQNQFVEKEAQVRLLHGEQSKGFYGLNLMRHNFSREYVQSVIDPVKEGFQPAAPNTQLLSFLALLNFLRTRLLFVEIRVPGIPWTPCAH</sequence>
<dbReference type="GO" id="GO:0005737">
    <property type="term" value="C:cytoplasm"/>
    <property type="evidence" value="ECO:0007669"/>
    <property type="project" value="TreeGrafter"/>
</dbReference>
<accession>A0AAD7W0N2</accession>
<keyword evidence="2" id="KW-1185">Reference proteome</keyword>
<protein>
    <submittedName>
        <fullName evidence="1">Uncharacterized protein</fullName>
    </submittedName>
</protein>
<evidence type="ECO:0000313" key="2">
    <source>
        <dbReference type="Proteomes" id="UP001221898"/>
    </source>
</evidence>
<dbReference type="Proteomes" id="UP001221898">
    <property type="component" value="Unassembled WGS sequence"/>
</dbReference>
<name>A0AAD7W0N2_9TELE</name>
<comment type="caution">
    <text evidence="1">The sequence shown here is derived from an EMBL/GenBank/DDBJ whole genome shotgun (WGS) entry which is preliminary data.</text>
</comment>
<organism evidence="1 2">
    <name type="scientific">Aldrovandia affinis</name>
    <dbReference type="NCBI Taxonomy" id="143900"/>
    <lineage>
        <taxon>Eukaryota</taxon>
        <taxon>Metazoa</taxon>
        <taxon>Chordata</taxon>
        <taxon>Craniata</taxon>
        <taxon>Vertebrata</taxon>
        <taxon>Euteleostomi</taxon>
        <taxon>Actinopterygii</taxon>
        <taxon>Neopterygii</taxon>
        <taxon>Teleostei</taxon>
        <taxon>Notacanthiformes</taxon>
        <taxon>Halosauridae</taxon>
        <taxon>Aldrovandia</taxon>
    </lineage>
</organism>
<reference evidence="1" key="1">
    <citation type="journal article" date="2023" name="Science">
        <title>Genome structures resolve the early diversification of teleost fishes.</title>
        <authorList>
            <person name="Parey E."/>
            <person name="Louis A."/>
            <person name="Montfort J."/>
            <person name="Bouchez O."/>
            <person name="Roques C."/>
            <person name="Iampietro C."/>
            <person name="Lluch J."/>
            <person name="Castinel A."/>
            <person name="Donnadieu C."/>
            <person name="Desvignes T."/>
            <person name="Floi Bucao C."/>
            <person name="Jouanno E."/>
            <person name="Wen M."/>
            <person name="Mejri S."/>
            <person name="Dirks R."/>
            <person name="Jansen H."/>
            <person name="Henkel C."/>
            <person name="Chen W.J."/>
            <person name="Zahm M."/>
            <person name="Cabau C."/>
            <person name="Klopp C."/>
            <person name="Thompson A.W."/>
            <person name="Robinson-Rechavi M."/>
            <person name="Braasch I."/>
            <person name="Lecointre G."/>
            <person name="Bobe J."/>
            <person name="Postlethwait J.H."/>
            <person name="Berthelot C."/>
            <person name="Roest Crollius H."/>
            <person name="Guiguen Y."/>
        </authorList>
    </citation>
    <scope>NUCLEOTIDE SEQUENCE</scope>
    <source>
        <strain evidence="1">NC1722</strain>
    </source>
</reference>
<dbReference type="PANTHER" id="PTHR16155">
    <property type="entry name" value="DED DOMAIN-CONTAINING PROTEIN"/>
    <property type="match status" value="1"/>
</dbReference>
<dbReference type="EMBL" id="JAINUG010000492">
    <property type="protein sequence ID" value="KAJ8367253.1"/>
    <property type="molecule type" value="Genomic_DNA"/>
</dbReference>
<dbReference type="PANTHER" id="PTHR16155:SF18">
    <property type="entry name" value="STERILE ALPHA MOTIF DOMAIN-CONTAINING PROTEIN 9-LIKE"/>
    <property type="match status" value="1"/>
</dbReference>
<dbReference type="AlphaFoldDB" id="A0AAD7W0N2"/>
<proteinExistence type="predicted"/>
<evidence type="ECO:0000313" key="1">
    <source>
        <dbReference type="EMBL" id="KAJ8367253.1"/>
    </source>
</evidence>
<gene>
    <name evidence="1" type="ORF">AAFF_G00323700</name>
</gene>